<dbReference type="AlphaFoldDB" id="A0AAX4I5E8"/>
<gene>
    <name evidence="2" type="ORF">CDEST_03587</name>
</gene>
<evidence type="ECO:0000313" key="3">
    <source>
        <dbReference type="Proteomes" id="UP001322277"/>
    </source>
</evidence>
<dbReference type="GeneID" id="87940090"/>
<sequence>MSEQSESTKRVIRNIQTDGHKITADKTVRAWRVPMTSEFPTPPKATRRPPNMWLEEGNQKSGLQHMTGEQAKIRTFEGVGIPAASQREKIPILAEAATTAGRHITTQGRRNDRPIMSTYVDGRVMKTAITVAENGYVVGVNPVTKRFKVRPGDPGEVSDRTMENLYSYPLNCPDRRRTDEAKKGQVMDTNESGVQKAKTSHFGRFFK</sequence>
<dbReference type="EMBL" id="CP137306">
    <property type="protein sequence ID" value="WQF78573.1"/>
    <property type="molecule type" value="Genomic_DNA"/>
</dbReference>
<organism evidence="2 3">
    <name type="scientific">Colletotrichum destructivum</name>
    <dbReference type="NCBI Taxonomy" id="34406"/>
    <lineage>
        <taxon>Eukaryota</taxon>
        <taxon>Fungi</taxon>
        <taxon>Dikarya</taxon>
        <taxon>Ascomycota</taxon>
        <taxon>Pezizomycotina</taxon>
        <taxon>Sordariomycetes</taxon>
        <taxon>Hypocreomycetidae</taxon>
        <taxon>Glomerellales</taxon>
        <taxon>Glomerellaceae</taxon>
        <taxon>Colletotrichum</taxon>
        <taxon>Colletotrichum destructivum species complex</taxon>
    </lineage>
</organism>
<dbReference type="RefSeq" id="XP_062775797.1">
    <property type="nucleotide sequence ID" value="XM_062919746.1"/>
</dbReference>
<feature type="compositionally biased region" description="Basic and acidic residues" evidence="1">
    <location>
        <begin position="18"/>
        <end position="28"/>
    </location>
</feature>
<evidence type="ECO:0000313" key="2">
    <source>
        <dbReference type="EMBL" id="WQF78573.1"/>
    </source>
</evidence>
<feature type="region of interest" description="Disordered" evidence="1">
    <location>
        <begin position="1"/>
        <end position="53"/>
    </location>
</feature>
<evidence type="ECO:0000256" key="1">
    <source>
        <dbReference type="SAM" id="MobiDB-lite"/>
    </source>
</evidence>
<keyword evidence="3" id="KW-1185">Reference proteome</keyword>
<name>A0AAX4I5E8_9PEZI</name>
<proteinExistence type="predicted"/>
<protein>
    <submittedName>
        <fullName evidence="2">Uncharacterized protein</fullName>
    </submittedName>
</protein>
<dbReference type="KEGG" id="cdet:87940090"/>
<accession>A0AAX4I5E8</accession>
<dbReference type="Proteomes" id="UP001322277">
    <property type="component" value="Chromosome 2"/>
</dbReference>
<reference evidence="3" key="1">
    <citation type="journal article" date="2023" name="bioRxiv">
        <title>Complete genome of the Medicago anthracnose fungus, Colletotrichum destructivum, reveals a mini-chromosome-like region within a core chromosome.</title>
        <authorList>
            <person name="Lapalu N."/>
            <person name="Simon A."/>
            <person name="Lu A."/>
            <person name="Plaumann P.-L."/>
            <person name="Amselem J."/>
            <person name="Pigne S."/>
            <person name="Auger A."/>
            <person name="Koch C."/>
            <person name="Dallery J.-F."/>
            <person name="O'Connell R.J."/>
        </authorList>
    </citation>
    <scope>NUCLEOTIDE SEQUENCE [LARGE SCALE GENOMIC DNA]</scope>
    <source>
        <strain evidence="3">CBS 520.97</strain>
    </source>
</reference>